<dbReference type="PRINTS" id="PR00038">
    <property type="entry name" value="HTHLUXR"/>
</dbReference>
<evidence type="ECO:0000256" key="4">
    <source>
        <dbReference type="ARBA" id="ARBA00023163"/>
    </source>
</evidence>
<evidence type="ECO:0000313" key="8">
    <source>
        <dbReference type="EMBL" id="ACT17164.1"/>
    </source>
</evidence>
<accession>C6E2Z1</accession>
<keyword evidence="4" id="KW-0804">Transcription</keyword>
<organism evidence="8">
    <name type="scientific">Geobacter sp. (strain M21)</name>
    <dbReference type="NCBI Taxonomy" id="443144"/>
    <lineage>
        <taxon>Bacteria</taxon>
        <taxon>Pseudomonadati</taxon>
        <taxon>Thermodesulfobacteriota</taxon>
        <taxon>Desulfuromonadia</taxon>
        <taxon>Geobacterales</taxon>
        <taxon>Geobacteraceae</taxon>
        <taxon>Geobacter</taxon>
    </lineage>
</organism>
<dbReference type="InterPro" id="IPR011006">
    <property type="entry name" value="CheY-like_superfamily"/>
</dbReference>
<dbReference type="SUPFAM" id="SSF52172">
    <property type="entry name" value="CheY-like"/>
    <property type="match status" value="1"/>
</dbReference>
<dbReference type="Pfam" id="PF00196">
    <property type="entry name" value="GerE"/>
    <property type="match status" value="1"/>
</dbReference>
<evidence type="ECO:0000256" key="1">
    <source>
        <dbReference type="ARBA" id="ARBA00022553"/>
    </source>
</evidence>
<proteinExistence type="predicted"/>
<evidence type="ECO:0000256" key="5">
    <source>
        <dbReference type="PROSITE-ProRule" id="PRU00169"/>
    </source>
</evidence>
<dbReference type="InterPro" id="IPR058245">
    <property type="entry name" value="NreC/VraR/RcsB-like_REC"/>
</dbReference>
<dbReference type="SMART" id="SM00421">
    <property type="entry name" value="HTH_LUXR"/>
    <property type="match status" value="1"/>
</dbReference>
<feature type="modified residue" description="4-aspartylphosphate" evidence="5">
    <location>
        <position position="54"/>
    </location>
</feature>
<evidence type="ECO:0000256" key="3">
    <source>
        <dbReference type="ARBA" id="ARBA00023125"/>
    </source>
</evidence>
<dbReference type="PANTHER" id="PTHR43214">
    <property type="entry name" value="TWO-COMPONENT RESPONSE REGULATOR"/>
    <property type="match status" value="1"/>
</dbReference>
<dbReference type="GO" id="GO:0000160">
    <property type="term" value="P:phosphorelay signal transduction system"/>
    <property type="evidence" value="ECO:0007669"/>
    <property type="project" value="InterPro"/>
</dbReference>
<dbReference type="Gene3D" id="3.40.50.2300">
    <property type="match status" value="1"/>
</dbReference>
<evidence type="ECO:0000259" key="6">
    <source>
        <dbReference type="PROSITE" id="PS50043"/>
    </source>
</evidence>
<dbReference type="SUPFAM" id="SSF46894">
    <property type="entry name" value="C-terminal effector domain of the bipartite response regulators"/>
    <property type="match status" value="1"/>
</dbReference>
<sequence length="216" mass="23987">MIKVMVVDDHSIVREGIRILLERFPDLSVVAEADNGRKASELAADLAPHVVLMDMTMPGLNGIDATQRLLAACPEVRVLILSMHKDKRFVSQAFRAGARGYLLKDCASAELVQAVRQVACGEMYVCHGIIGVVVHDYVTRLPESLTQPEVPLTPREREVLQLIAEGNNAKNAAYQLNINVKTVDTHRQQIMKKLKMRSVAELTKYAIREGLISMES</sequence>
<dbReference type="Pfam" id="PF00072">
    <property type="entry name" value="Response_reg"/>
    <property type="match status" value="1"/>
</dbReference>
<keyword evidence="3" id="KW-0238">DNA-binding</keyword>
<dbReference type="eggNOG" id="COG2197">
    <property type="taxonomic scope" value="Bacteria"/>
</dbReference>
<keyword evidence="2" id="KW-0805">Transcription regulation</keyword>
<dbReference type="HOGENOM" id="CLU_000445_90_1_7"/>
<dbReference type="CDD" id="cd06170">
    <property type="entry name" value="LuxR_C_like"/>
    <property type="match status" value="1"/>
</dbReference>
<dbReference type="InterPro" id="IPR000792">
    <property type="entry name" value="Tscrpt_reg_LuxR_C"/>
</dbReference>
<keyword evidence="1 5" id="KW-0597">Phosphoprotein</keyword>
<evidence type="ECO:0000259" key="7">
    <source>
        <dbReference type="PROSITE" id="PS50110"/>
    </source>
</evidence>
<name>C6E2Z1_GEOSM</name>
<feature type="domain" description="HTH luxR-type" evidence="6">
    <location>
        <begin position="145"/>
        <end position="210"/>
    </location>
</feature>
<protein>
    <submittedName>
        <fullName evidence="8">Two component transcriptional regulator, LuxR family</fullName>
    </submittedName>
</protein>
<dbReference type="PROSITE" id="PS50110">
    <property type="entry name" value="RESPONSE_REGULATORY"/>
    <property type="match status" value="1"/>
</dbReference>
<dbReference type="PROSITE" id="PS50043">
    <property type="entry name" value="HTH_LUXR_2"/>
    <property type="match status" value="1"/>
</dbReference>
<dbReference type="AlphaFoldDB" id="C6E2Z1"/>
<dbReference type="PANTHER" id="PTHR43214:SF41">
    <property type="entry name" value="NITRATE_NITRITE RESPONSE REGULATOR PROTEIN NARP"/>
    <property type="match status" value="1"/>
</dbReference>
<dbReference type="CDD" id="cd17535">
    <property type="entry name" value="REC_NarL-like"/>
    <property type="match status" value="1"/>
</dbReference>
<dbReference type="EMBL" id="CP001661">
    <property type="protein sequence ID" value="ACT17164.1"/>
    <property type="molecule type" value="Genomic_DNA"/>
</dbReference>
<evidence type="ECO:0000256" key="2">
    <source>
        <dbReference type="ARBA" id="ARBA00023015"/>
    </source>
</evidence>
<reference evidence="8" key="1">
    <citation type="submission" date="2009-07" db="EMBL/GenBank/DDBJ databases">
        <title>Complete sequence of Geobacter sp. M21.</title>
        <authorList>
            <consortium name="US DOE Joint Genome Institute"/>
            <person name="Lucas S."/>
            <person name="Copeland A."/>
            <person name="Lapidus A."/>
            <person name="Glavina del Rio T."/>
            <person name="Dalin E."/>
            <person name="Tice H."/>
            <person name="Bruce D."/>
            <person name="Goodwin L."/>
            <person name="Pitluck S."/>
            <person name="Saunders E."/>
            <person name="Brettin T."/>
            <person name="Detter J.C."/>
            <person name="Han C."/>
            <person name="Larimer F."/>
            <person name="Land M."/>
            <person name="Hauser L."/>
            <person name="Kyrpides N."/>
            <person name="Ovchinnikova G."/>
            <person name="Lovley D."/>
        </authorList>
    </citation>
    <scope>NUCLEOTIDE SEQUENCE [LARGE SCALE GENOMIC DNA]</scope>
    <source>
        <strain evidence="8">M21</strain>
    </source>
</reference>
<gene>
    <name evidence="8" type="ordered locus">GM21_1103</name>
</gene>
<dbReference type="OrthoDB" id="9780312at2"/>
<dbReference type="InterPro" id="IPR001789">
    <property type="entry name" value="Sig_transdc_resp-reg_receiver"/>
</dbReference>
<dbReference type="GO" id="GO:0006355">
    <property type="term" value="P:regulation of DNA-templated transcription"/>
    <property type="evidence" value="ECO:0007669"/>
    <property type="project" value="InterPro"/>
</dbReference>
<dbReference type="STRING" id="443144.GM21_1103"/>
<feature type="domain" description="Response regulatory" evidence="7">
    <location>
        <begin position="3"/>
        <end position="119"/>
    </location>
</feature>
<dbReference type="GO" id="GO:0003677">
    <property type="term" value="F:DNA binding"/>
    <property type="evidence" value="ECO:0007669"/>
    <property type="project" value="UniProtKB-KW"/>
</dbReference>
<dbReference type="InterPro" id="IPR039420">
    <property type="entry name" value="WalR-like"/>
</dbReference>
<dbReference type="InterPro" id="IPR016032">
    <property type="entry name" value="Sig_transdc_resp-reg_C-effctor"/>
</dbReference>
<dbReference type="SMART" id="SM00448">
    <property type="entry name" value="REC"/>
    <property type="match status" value="1"/>
</dbReference>
<dbReference type="KEGG" id="gem:GM21_1103"/>